<sequence length="119" mass="13656">MVKNSNPLALKKNASFKVWTCFEFDLSIVEFYNICIHIRPTTCLLQASVWCGKKNCPAIVIGKIRPGDCPRLLVSSQGHRCDALLTDDTLDKTGFTFSKVEQCSLMYYNTHQQYRQQHH</sequence>
<comment type="caution">
    <text evidence="1">The sequence shown here is derived from an EMBL/GenBank/DDBJ whole genome shotgun (WGS) entry which is preliminary data.</text>
</comment>
<accession>A0A0V0S227</accession>
<dbReference type="EMBL" id="JYDL01000045">
    <property type="protein sequence ID" value="KRX20784.1"/>
    <property type="molecule type" value="Genomic_DNA"/>
</dbReference>
<name>A0A0V0S227_9BILA</name>
<proteinExistence type="predicted"/>
<dbReference type="Proteomes" id="UP000054630">
    <property type="component" value="Unassembled WGS sequence"/>
</dbReference>
<keyword evidence="2" id="KW-1185">Reference proteome</keyword>
<dbReference type="AlphaFoldDB" id="A0A0V0S227"/>
<evidence type="ECO:0000313" key="2">
    <source>
        <dbReference type="Proteomes" id="UP000054630"/>
    </source>
</evidence>
<protein>
    <submittedName>
        <fullName evidence="1">Uncharacterized protein</fullName>
    </submittedName>
</protein>
<organism evidence="1 2">
    <name type="scientific">Trichinella nelsoni</name>
    <dbReference type="NCBI Taxonomy" id="6336"/>
    <lineage>
        <taxon>Eukaryota</taxon>
        <taxon>Metazoa</taxon>
        <taxon>Ecdysozoa</taxon>
        <taxon>Nematoda</taxon>
        <taxon>Enoplea</taxon>
        <taxon>Dorylaimia</taxon>
        <taxon>Trichinellida</taxon>
        <taxon>Trichinellidae</taxon>
        <taxon>Trichinella</taxon>
    </lineage>
</organism>
<gene>
    <name evidence="1" type="ORF">T07_939</name>
</gene>
<evidence type="ECO:0000313" key="1">
    <source>
        <dbReference type="EMBL" id="KRX20784.1"/>
    </source>
</evidence>
<reference evidence="1 2" key="1">
    <citation type="submission" date="2015-01" db="EMBL/GenBank/DDBJ databases">
        <title>Evolution of Trichinella species and genotypes.</title>
        <authorList>
            <person name="Korhonen P.K."/>
            <person name="Edoardo P."/>
            <person name="Giuseppe L.R."/>
            <person name="Gasser R.B."/>
        </authorList>
    </citation>
    <scope>NUCLEOTIDE SEQUENCE [LARGE SCALE GENOMIC DNA]</scope>
    <source>
        <strain evidence="1">ISS37</strain>
    </source>
</reference>